<dbReference type="InterPro" id="IPR050626">
    <property type="entry name" value="Peptidase_M16"/>
</dbReference>
<evidence type="ECO:0000256" key="2">
    <source>
        <dbReference type="ARBA" id="ARBA00022670"/>
    </source>
</evidence>
<keyword evidence="6" id="KW-0482">Metalloprotease</keyword>
<name>A0AA39QWY9_9LECA</name>
<dbReference type="GO" id="GO:0005739">
    <property type="term" value="C:mitochondrion"/>
    <property type="evidence" value="ECO:0007669"/>
    <property type="project" value="TreeGrafter"/>
</dbReference>
<dbReference type="InterPro" id="IPR007863">
    <property type="entry name" value="Peptidase_M16_C"/>
</dbReference>
<dbReference type="Pfam" id="PF00675">
    <property type="entry name" value="Peptidase_M16"/>
    <property type="match status" value="1"/>
</dbReference>
<evidence type="ECO:0000313" key="12">
    <source>
        <dbReference type="Proteomes" id="UP001166286"/>
    </source>
</evidence>
<keyword evidence="5" id="KW-0862">Zinc</keyword>
<dbReference type="EMBL" id="JAFEKC020000015">
    <property type="protein sequence ID" value="KAK0510787.1"/>
    <property type="molecule type" value="Genomic_DNA"/>
</dbReference>
<dbReference type="FunFam" id="3.30.830.10:FF:000004">
    <property type="entry name" value="Putative insulin-degrading enzyme"/>
    <property type="match status" value="1"/>
</dbReference>
<reference evidence="11" key="1">
    <citation type="submission" date="2023-03" db="EMBL/GenBank/DDBJ databases">
        <title>Complete genome of Cladonia borealis.</title>
        <authorList>
            <person name="Park H."/>
        </authorList>
    </citation>
    <scope>NUCLEOTIDE SEQUENCE</scope>
    <source>
        <strain evidence="11">ANT050790</strain>
    </source>
</reference>
<evidence type="ECO:0000259" key="9">
    <source>
        <dbReference type="Pfam" id="PF16187"/>
    </source>
</evidence>
<dbReference type="GO" id="GO:0051603">
    <property type="term" value="P:proteolysis involved in protein catabolic process"/>
    <property type="evidence" value="ECO:0007669"/>
    <property type="project" value="TreeGrafter"/>
</dbReference>
<dbReference type="Gene3D" id="3.30.830.10">
    <property type="entry name" value="Metalloenzyme, LuxS/M16 peptidase-like"/>
    <property type="match status" value="4"/>
</dbReference>
<proteinExistence type="inferred from homology"/>
<comment type="similarity">
    <text evidence="1">Belongs to the peptidase M16 family.</text>
</comment>
<keyword evidence="3" id="KW-0479">Metal-binding</keyword>
<feature type="domain" description="Peptidase M16 N-terminal" evidence="7">
    <location>
        <begin position="89"/>
        <end position="240"/>
    </location>
</feature>
<protein>
    <submittedName>
        <fullName evidence="11">Uncharacterized protein</fullName>
    </submittedName>
</protein>
<gene>
    <name evidence="11" type="ORF">JMJ35_007219</name>
</gene>
<evidence type="ECO:0000256" key="3">
    <source>
        <dbReference type="ARBA" id="ARBA00022723"/>
    </source>
</evidence>
<dbReference type="AlphaFoldDB" id="A0AA39QWY9"/>
<dbReference type="GO" id="GO:0005829">
    <property type="term" value="C:cytosol"/>
    <property type="evidence" value="ECO:0007669"/>
    <property type="project" value="TreeGrafter"/>
</dbReference>
<evidence type="ECO:0000256" key="6">
    <source>
        <dbReference type="ARBA" id="ARBA00023049"/>
    </source>
</evidence>
<dbReference type="GO" id="GO:0043171">
    <property type="term" value="P:peptide catabolic process"/>
    <property type="evidence" value="ECO:0007669"/>
    <property type="project" value="TreeGrafter"/>
</dbReference>
<comment type="caution">
    <text evidence="11">The sequence shown here is derived from an EMBL/GenBank/DDBJ whole genome shotgun (WGS) entry which is preliminary data.</text>
</comment>
<dbReference type="Proteomes" id="UP001166286">
    <property type="component" value="Unassembled WGS sequence"/>
</dbReference>
<evidence type="ECO:0000256" key="1">
    <source>
        <dbReference type="ARBA" id="ARBA00007261"/>
    </source>
</evidence>
<dbReference type="InterPro" id="IPR032632">
    <property type="entry name" value="Peptidase_M16_M"/>
</dbReference>
<evidence type="ECO:0000259" key="8">
    <source>
        <dbReference type="Pfam" id="PF05193"/>
    </source>
</evidence>
<dbReference type="GO" id="GO:0004222">
    <property type="term" value="F:metalloendopeptidase activity"/>
    <property type="evidence" value="ECO:0007669"/>
    <property type="project" value="TreeGrafter"/>
</dbReference>
<dbReference type="PANTHER" id="PTHR43690">
    <property type="entry name" value="NARDILYSIN"/>
    <property type="match status" value="1"/>
</dbReference>
<feature type="domain" description="Coenzyme PQQ synthesis protein F-like C-terminal lobe" evidence="10">
    <location>
        <begin position="846"/>
        <end position="944"/>
    </location>
</feature>
<dbReference type="InterPro" id="IPR011765">
    <property type="entry name" value="Pept_M16_N"/>
</dbReference>
<dbReference type="SUPFAM" id="SSF63411">
    <property type="entry name" value="LuxS/MPP-like metallohydrolase"/>
    <property type="match status" value="4"/>
</dbReference>
<dbReference type="Pfam" id="PF05193">
    <property type="entry name" value="Peptidase_M16_C"/>
    <property type="match status" value="1"/>
</dbReference>
<keyword evidence="12" id="KW-1185">Reference proteome</keyword>
<dbReference type="Pfam" id="PF16187">
    <property type="entry name" value="Peptidase_M16_M"/>
    <property type="match status" value="1"/>
</dbReference>
<dbReference type="InterPro" id="IPR011249">
    <property type="entry name" value="Metalloenz_LuxS/M16"/>
</dbReference>
<dbReference type="InterPro" id="IPR054734">
    <property type="entry name" value="PqqF-like_C_4"/>
</dbReference>
<keyword evidence="2" id="KW-0645">Protease</keyword>
<feature type="domain" description="Peptidase M16 middle/third" evidence="9">
    <location>
        <begin position="451"/>
        <end position="740"/>
    </location>
</feature>
<dbReference type="FunFam" id="3.30.830.10:FF:000005">
    <property type="entry name" value="nardilysin isoform X1"/>
    <property type="match status" value="1"/>
</dbReference>
<dbReference type="PANTHER" id="PTHR43690:SF18">
    <property type="entry name" value="INSULIN-DEGRADING ENZYME-RELATED"/>
    <property type="match status" value="1"/>
</dbReference>
<evidence type="ECO:0000313" key="11">
    <source>
        <dbReference type="EMBL" id="KAK0510787.1"/>
    </source>
</evidence>
<keyword evidence="4" id="KW-0378">Hydrolase</keyword>
<evidence type="ECO:0000259" key="10">
    <source>
        <dbReference type="Pfam" id="PF22456"/>
    </source>
</evidence>
<organism evidence="11 12">
    <name type="scientific">Cladonia borealis</name>
    <dbReference type="NCBI Taxonomy" id="184061"/>
    <lineage>
        <taxon>Eukaryota</taxon>
        <taxon>Fungi</taxon>
        <taxon>Dikarya</taxon>
        <taxon>Ascomycota</taxon>
        <taxon>Pezizomycotina</taxon>
        <taxon>Lecanoromycetes</taxon>
        <taxon>OSLEUM clade</taxon>
        <taxon>Lecanoromycetidae</taxon>
        <taxon>Lecanorales</taxon>
        <taxon>Lecanorineae</taxon>
        <taxon>Cladoniaceae</taxon>
        <taxon>Cladonia</taxon>
    </lineage>
</organism>
<evidence type="ECO:0000259" key="7">
    <source>
        <dbReference type="Pfam" id="PF00675"/>
    </source>
</evidence>
<evidence type="ECO:0000256" key="5">
    <source>
        <dbReference type="ARBA" id="ARBA00022833"/>
    </source>
</evidence>
<dbReference type="FunFam" id="3.30.830.10:FF:000003">
    <property type="entry name" value="Insulin-degrading enzyme"/>
    <property type="match status" value="1"/>
</dbReference>
<dbReference type="Pfam" id="PF22456">
    <property type="entry name" value="PqqF-like_C_4"/>
    <property type="match status" value="1"/>
</dbReference>
<accession>A0AA39QWY9</accession>
<dbReference type="GO" id="GO:0046872">
    <property type="term" value="F:metal ion binding"/>
    <property type="evidence" value="ECO:0007669"/>
    <property type="project" value="UniProtKB-KW"/>
</dbReference>
<sequence length="1150" mass="131187">MSYGRPAFHARLDLLASSCLYSPKTLNPRLTPSSFRNILVRRHLFKPTQTRFFVSMKPPIERVTDKLEAPALDNRSYRVIRLTNKLEALLVHDPDTDKAGAAVNVNVGSFSDDDDMPGMAHAVEHLLFMGTKKYPRENAYNEYLTAHSGYSNAYTAATETNYYFEVAASAEPGSEATTNGIPSSPLYGALDRFAQFFIAPLFLSSTLDRELKAVDSENKKNLQSDNWRLSQLNKSLSSPKHPYHHFSTGNLQTLRDEPRKRGVDVRKEFIKFHDEHYSANLMKLVVLGKDSLDDMENWVGELFAGADNKNLPQKRWDGLSPLTKNELMTQIFARPVMDQRLLDIYFPFQDEEHMYETQPSRYISHLIGHEGPGSILAYIKAKGWGNELSAGPMTVCPGSAFFTVSIKLTEEGLRVYEEVVKVVFQYISLIKEVPPQKWIYDEIKGMAEVDFKFEEKESASNFVRSMCSTMQKPLPREWLLSATDLLRKWDPDAIETALKYLRADNYRLTIVSQTYPGEWDQKEKWYGTEYKVQPIDPKFAAAVKQAEESTSKNRLPDLHLPHRNEFIPSKLTVEKKETEEPMKAPKLIRNDETVRTWWKKDDRFWVPKANVFVTLRNYLASSVPANNVKTRMYCALVKDALVEYSYDAEIAGLEYELNEYYVGMGIDISGYSEKISVLLEKVLVTMRDLEVKPDRFKIVKERLVRGYRNHDFQQPYHQVGEYSNWLVSDKGWINEQYLAEVTQLTAEDISCFYPQLLRQVHLEILCHGNMYKEDALRLTNLVESTLKPRILPQAQWSVSRSLILPPGSDYTFRRNLGDPANVNHCIEYYIYIGSGVDRDLRAKILLLGQMTDEAGFDQLRTKEQLGYIVFTGPKSAATTIGYRVIIQSEKPTEYLEERINAFLAMFSRSLEAMSQEEFESHKKSIINKRLEKLKNLDQESNRFWSHISNEYLDFLQREHDVAYIKPLKKSEMVEFFNHYIHPTSPSRAKLSVHMIAQSSPKNVAGNISPAEQKEKVVSMLGKYLTAMGVNADLDTLGNCFDAVDIAGGDQAGIIEAVATYLEDAQVPEDDANAILEQGQQLLGTILPSLGIEVKQSVDGIDGAENFPEAPPVEKTTFIENVRDYKASLETTPGRRPVCDLSEFEDAEPKL</sequence>
<evidence type="ECO:0000256" key="4">
    <source>
        <dbReference type="ARBA" id="ARBA00022801"/>
    </source>
</evidence>
<feature type="domain" description="Peptidase M16 C-terminal" evidence="8">
    <location>
        <begin position="266"/>
        <end position="444"/>
    </location>
</feature>